<evidence type="ECO:0000259" key="4">
    <source>
        <dbReference type="SMART" id="SM00903"/>
    </source>
</evidence>
<dbReference type="InterPro" id="IPR052174">
    <property type="entry name" value="Flavoredoxin"/>
</dbReference>
<reference evidence="5 6" key="1">
    <citation type="submission" date="2019-10" db="EMBL/GenBank/DDBJ databases">
        <title>Alkalibaculum tamaniensis sp.nov., a new alkaliphilic acetogen, isolated on methoxylated aromatics from a mud volcano.</title>
        <authorList>
            <person name="Khomyakova M.A."/>
            <person name="Merkel A.Y."/>
            <person name="Bonch-Osmolovskaya E.A."/>
            <person name="Slobodkin A.I."/>
        </authorList>
    </citation>
    <scope>NUCLEOTIDE SEQUENCE [LARGE SCALE GENOMIC DNA]</scope>
    <source>
        <strain evidence="5 6">M08DMB</strain>
    </source>
</reference>
<dbReference type="PANTHER" id="PTHR43567">
    <property type="entry name" value="FLAVOREDOXIN-RELATED-RELATED"/>
    <property type="match status" value="1"/>
</dbReference>
<dbReference type="EMBL" id="WHNX01000011">
    <property type="protein sequence ID" value="MPW25814.1"/>
    <property type="molecule type" value="Genomic_DNA"/>
</dbReference>
<comment type="cofactor">
    <cofactor evidence="1">
        <name>FMN</name>
        <dbReference type="ChEBI" id="CHEBI:58210"/>
    </cofactor>
</comment>
<name>A0A6A7K8R2_9FIRM</name>
<feature type="domain" description="Flavin reductase like" evidence="4">
    <location>
        <begin position="1"/>
        <end position="138"/>
    </location>
</feature>
<dbReference type="Proteomes" id="UP000440004">
    <property type="component" value="Unassembled WGS sequence"/>
</dbReference>
<comment type="caution">
    <text evidence="5">The sequence shown here is derived from an EMBL/GenBank/DDBJ whole genome shotgun (WGS) entry which is preliminary data.</text>
</comment>
<sequence length="174" mass="19147">MVSCGTIDNGNILTIAWTGILNTIPPTTYISVRPSRFSYNIIKESGDFVINLTTTHIVKAADFCGVRSGRDYDKFAITGLNKQAASKVSSPIITESPLNIECKVRDIVSLGSHDMFISDILAVNVDSQLIDDKGKLHLDKCSLAAYAHGEYFELGKKIGTFGFSVRKKKKRKRS</sequence>
<evidence type="ECO:0000256" key="1">
    <source>
        <dbReference type="ARBA" id="ARBA00001917"/>
    </source>
</evidence>
<evidence type="ECO:0000256" key="2">
    <source>
        <dbReference type="ARBA" id="ARBA00022630"/>
    </source>
</evidence>
<dbReference type="InterPro" id="IPR012349">
    <property type="entry name" value="Split_barrel_FMN-bd"/>
</dbReference>
<organism evidence="5 6">
    <name type="scientific">Alkalibaculum sporogenes</name>
    <dbReference type="NCBI Taxonomy" id="2655001"/>
    <lineage>
        <taxon>Bacteria</taxon>
        <taxon>Bacillati</taxon>
        <taxon>Bacillota</taxon>
        <taxon>Clostridia</taxon>
        <taxon>Eubacteriales</taxon>
        <taxon>Eubacteriaceae</taxon>
        <taxon>Alkalibaculum</taxon>
    </lineage>
</organism>
<dbReference type="PANTHER" id="PTHR43567:SF1">
    <property type="entry name" value="FLAVOREDOXIN"/>
    <property type="match status" value="1"/>
</dbReference>
<protein>
    <submittedName>
        <fullName evidence="5">Flavin reductase family protein</fullName>
    </submittedName>
</protein>
<accession>A0A6A7K8R2</accession>
<dbReference type="GO" id="GO:0016646">
    <property type="term" value="F:oxidoreductase activity, acting on the CH-NH group of donors, NAD or NADP as acceptor"/>
    <property type="evidence" value="ECO:0007669"/>
    <property type="project" value="UniProtKB-ARBA"/>
</dbReference>
<evidence type="ECO:0000313" key="5">
    <source>
        <dbReference type="EMBL" id="MPW25814.1"/>
    </source>
</evidence>
<proteinExistence type="inferred from homology"/>
<gene>
    <name evidence="5" type="ORF">GC105_08430</name>
</gene>
<dbReference type="GO" id="GO:0010181">
    <property type="term" value="F:FMN binding"/>
    <property type="evidence" value="ECO:0007669"/>
    <property type="project" value="InterPro"/>
</dbReference>
<evidence type="ECO:0000313" key="6">
    <source>
        <dbReference type="Proteomes" id="UP000440004"/>
    </source>
</evidence>
<dbReference type="Gene3D" id="2.30.110.10">
    <property type="entry name" value="Electron Transport, Fmn-binding Protein, Chain A"/>
    <property type="match status" value="1"/>
</dbReference>
<keyword evidence="2" id="KW-0285">Flavoprotein</keyword>
<dbReference type="AlphaFoldDB" id="A0A6A7K8R2"/>
<keyword evidence="6" id="KW-1185">Reference proteome</keyword>
<dbReference type="SMART" id="SM00903">
    <property type="entry name" value="Flavin_Reduct"/>
    <property type="match status" value="1"/>
</dbReference>
<dbReference type="Pfam" id="PF01613">
    <property type="entry name" value="Flavin_Reduct"/>
    <property type="match status" value="1"/>
</dbReference>
<dbReference type="SUPFAM" id="SSF50475">
    <property type="entry name" value="FMN-binding split barrel"/>
    <property type="match status" value="1"/>
</dbReference>
<dbReference type="InterPro" id="IPR002563">
    <property type="entry name" value="Flavin_Rdtase-like_dom"/>
</dbReference>
<comment type="similarity">
    <text evidence="3">Belongs to the flavoredoxin family.</text>
</comment>
<evidence type="ECO:0000256" key="3">
    <source>
        <dbReference type="ARBA" id="ARBA00038054"/>
    </source>
</evidence>